<evidence type="ECO:0000256" key="1">
    <source>
        <dbReference type="SAM" id="MobiDB-lite"/>
    </source>
</evidence>
<dbReference type="Proteomes" id="UP000013827">
    <property type="component" value="Unassembled WGS sequence"/>
</dbReference>
<sequence>MALHGLVYERKVRRLPLPEALAAFEAALRFGGGADAGAAAAAAPATAERPTSSAGATSSGASASGASGSASSSSGGGSTSAPGSLTRAVGGLAKVAVAGGGDMSLARLQERISTAYLAMMGQLERRHEQRGGAPLPKGCSEEEKINAFAPRSAGPLCDSAHTLRRWYNACRHERGQWSAGARPSDEEVARVIKKIGGLLERLG</sequence>
<protein>
    <submittedName>
        <fullName evidence="2">Uncharacterized protein</fullName>
    </submittedName>
</protein>
<dbReference type="HOGENOM" id="CLU_1351073_0_0_1"/>
<proteinExistence type="predicted"/>
<dbReference type="GeneID" id="17272106"/>
<reference evidence="3" key="1">
    <citation type="journal article" date="2013" name="Nature">
        <title>Pan genome of the phytoplankton Emiliania underpins its global distribution.</title>
        <authorList>
            <person name="Read B.A."/>
            <person name="Kegel J."/>
            <person name="Klute M.J."/>
            <person name="Kuo A."/>
            <person name="Lefebvre S.C."/>
            <person name="Maumus F."/>
            <person name="Mayer C."/>
            <person name="Miller J."/>
            <person name="Monier A."/>
            <person name="Salamov A."/>
            <person name="Young J."/>
            <person name="Aguilar M."/>
            <person name="Claverie J.M."/>
            <person name="Frickenhaus S."/>
            <person name="Gonzalez K."/>
            <person name="Herman E.K."/>
            <person name="Lin Y.C."/>
            <person name="Napier J."/>
            <person name="Ogata H."/>
            <person name="Sarno A.F."/>
            <person name="Shmutz J."/>
            <person name="Schroeder D."/>
            <person name="de Vargas C."/>
            <person name="Verret F."/>
            <person name="von Dassow P."/>
            <person name="Valentin K."/>
            <person name="Van de Peer Y."/>
            <person name="Wheeler G."/>
            <person name="Dacks J.B."/>
            <person name="Delwiche C.F."/>
            <person name="Dyhrman S.T."/>
            <person name="Glockner G."/>
            <person name="John U."/>
            <person name="Richards T."/>
            <person name="Worden A.Z."/>
            <person name="Zhang X."/>
            <person name="Grigoriev I.V."/>
            <person name="Allen A.E."/>
            <person name="Bidle K."/>
            <person name="Borodovsky M."/>
            <person name="Bowler C."/>
            <person name="Brownlee C."/>
            <person name="Cock J.M."/>
            <person name="Elias M."/>
            <person name="Gladyshev V.N."/>
            <person name="Groth M."/>
            <person name="Guda C."/>
            <person name="Hadaegh A."/>
            <person name="Iglesias-Rodriguez M.D."/>
            <person name="Jenkins J."/>
            <person name="Jones B.M."/>
            <person name="Lawson T."/>
            <person name="Leese F."/>
            <person name="Lindquist E."/>
            <person name="Lobanov A."/>
            <person name="Lomsadze A."/>
            <person name="Malik S.B."/>
            <person name="Marsh M.E."/>
            <person name="Mackinder L."/>
            <person name="Mock T."/>
            <person name="Mueller-Roeber B."/>
            <person name="Pagarete A."/>
            <person name="Parker M."/>
            <person name="Probert I."/>
            <person name="Quesneville H."/>
            <person name="Raines C."/>
            <person name="Rensing S.A."/>
            <person name="Riano-Pachon D.M."/>
            <person name="Richier S."/>
            <person name="Rokitta S."/>
            <person name="Shiraiwa Y."/>
            <person name="Soanes D.M."/>
            <person name="van der Giezen M."/>
            <person name="Wahlund T.M."/>
            <person name="Williams B."/>
            <person name="Wilson W."/>
            <person name="Wolfe G."/>
            <person name="Wurch L.L."/>
        </authorList>
    </citation>
    <scope>NUCLEOTIDE SEQUENCE</scope>
</reference>
<reference evidence="2" key="2">
    <citation type="submission" date="2024-10" db="UniProtKB">
        <authorList>
            <consortium name="EnsemblProtists"/>
        </authorList>
    </citation>
    <scope>IDENTIFICATION</scope>
</reference>
<feature type="compositionally biased region" description="Low complexity" evidence="1">
    <location>
        <begin position="47"/>
        <end position="73"/>
    </location>
</feature>
<feature type="region of interest" description="Disordered" evidence="1">
    <location>
        <begin position="47"/>
        <end position="83"/>
    </location>
</feature>
<dbReference type="KEGG" id="ehx:EMIHUDRAFT_353964"/>
<accession>A0A0D3JSS5</accession>
<evidence type="ECO:0000313" key="3">
    <source>
        <dbReference type="Proteomes" id="UP000013827"/>
    </source>
</evidence>
<dbReference type="RefSeq" id="XP_005778989.1">
    <property type="nucleotide sequence ID" value="XM_005778932.1"/>
</dbReference>
<organism evidence="2 3">
    <name type="scientific">Emiliania huxleyi (strain CCMP1516)</name>
    <dbReference type="NCBI Taxonomy" id="280463"/>
    <lineage>
        <taxon>Eukaryota</taxon>
        <taxon>Haptista</taxon>
        <taxon>Haptophyta</taxon>
        <taxon>Prymnesiophyceae</taxon>
        <taxon>Isochrysidales</taxon>
        <taxon>Noelaerhabdaceae</taxon>
        <taxon>Emiliania</taxon>
    </lineage>
</organism>
<name>A0A0D3JSS5_EMIH1</name>
<dbReference type="EnsemblProtists" id="EOD26560">
    <property type="protein sequence ID" value="EOD26560"/>
    <property type="gene ID" value="EMIHUDRAFT_353964"/>
</dbReference>
<keyword evidence="3" id="KW-1185">Reference proteome</keyword>
<dbReference type="PaxDb" id="2903-EOD26560"/>
<dbReference type="AlphaFoldDB" id="A0A0D3JSS5"/>
<evidence type="ECO:0000313" key="2">
    <source>
        <dbReference type="EnsemblProtists" id="EOD26560"/>
    </source>
</evidence>